<evidence type="ECO:0000256" key="5">
    <source>
        <dbReference type="ARBA" id="ARBA00023002"/>
    </source>
</evidence>
<dbReference type="GO" id="GO:0016491">
    <property type="term" value="F:oxidoreductase activity"/>
    <property type="evidence" value="ECO:0007669"/>
    <property type="project" value="UniProtKB-KW"/>
</dbReference>
<feature type="transmembrane region" description="Helical" evidence="8">
    <location>
        <begin position="277"/>
        <end position="299"/>
    </location>
</feature>
<dbReference type="NCBIfam" id="NF005086">
    <property type="entry name" value="PRK06521.1"/>
    <property type="match status" value="1"/>
</dbReference>
<keyword evidence="3 7" id="KW-0812">Transmembrane</keyword>
<feature type="transmembrane region" description="Helical" evidence="8">
    <location>
        <begin position="651"/>
        <end position="669"/>
    </location>
</feature>
<evidence type="ECO:0000256" key="6">
    <source>
        <dbReference type="ARBA" id="ARBA00023136"/>
    </source>
</evidence>
<evidence type="ECO:0000256" key="3">
    <source>
        <dbReference type="ARBA" id="ARBA00022692"/>
    </source>
</evidence>
<feature type="transmembrane region" description="Helical" evidence="8">
    <location>
        <begin position="536"/>
        <end position="557"/>
    </location>
</feature>
<keyword evidence="11" id="KW-1185">Reference proteome</keyword>
<dbReference type="EMBL" id="SMAO01000010">
    <property type="protein sequence ID" value="TCT19036.1"/>
    <property type="molecule type" value="Genomic_DNA"/>
</dbReference>
<dbReference type="RefSeq" id="WP_132978390.1">
    <property type="nucleotide sequence ID" value="NZ_SMAO01000010.1"/>
</dbReference>
<evidence type="ECO:0000256" key="7">
    <source>
        <dbReference type="RuleBase" id="RU000320"/>
    </source>
</evidence>
<keyword evidence="6 8" id="KW-0472">Membrane</keyword>
<sequence>MNMTPALLLAGLAVLLALGSSAVSLLASRDPSVLRRVAMPLIGLSGLAALAAGLWALIAGGDISTTLPFGLPWMPWQVRLDALSGFFLMTIGLVVCAVGIYGPSYVRGFEHGRESLTALGGFTGLFLAGMLLVVLANDAFLFMVAWELMSLSSYFLVAFQHENAANRRAAFLYLLMAHVGGLTILLGFGVLSGFGHSFAFDAMREAILSPGWASVAFALAFVGFGMKAGLVPLHAWLPEAHPVAPSHISALMSGVMLKVAVYGFIRVVFDLIGQVQWQWGVTLMVIGSLSALVGVLFALMQTDLKRLLAYSSVENLGIIFIALGLALVFLSTGHALLGALAFVAALYHVINHALFKSLLFLGAGAILHSSHERDLEQMGGLLRRMPWTGAFFLIGCLSISALPPFNGFVSEWLIFQSALQAWQLESGVLRSLIPIASAVLALTGALVAATFVKVYGVAFLGQARSRHVRHARQGTFGMRAGQGFLAGLCVLFGVLPTQVIMLIDGVSVQILGTGLPQASAHGWLWLTPISSETASYSAPLTILLLTLVAGFAFWWFLRGVPRRIRRSDPWDCGFAPPTPGMQYTATAFAQPIRRVFGPLFEIDEARPAHADGEPRYRLKLTDRTWGLLYLPVARAVESASRRVVRLQSGNVRTYLGWTLATLLVLLWIIS</sequence>
<evidence type="ECO:0000256" key="4">
    <source>
        <dbReference type="ARBA" id="ARBA00022989"/>
    </source>
</evidence>
<dbReference type="Pfam" id="PF00361">
    <property type="entry name" value="Proton_antipo_M"/>
    <property type="match status" value="1"/>
</dbReference>
<organism evidence="10 11">
    <name type="scientific">Thiobaca trueperi</name>
    <dbReference type="NCBI Taxonomy" id="127458"/>
    <lineage>
        <taxon>Bacteria</taxon>
        <taxon>Pseudomonadati</taxon>
        <taxon>Pseudomonadota</taxon>
        <taxon>Gammaproteobacteria</taxon>
        <taxon>Chromatiales</taxon>
        <taxon>Chromatiaceae</taxon>
        <taxon>Thiobaca</taxon>
    </lineage>
</organism>
<feature type="transmembrane region" description="Helical" evidence="8">
    <location>
        <begin position="353"/>
        <end position="370"/>
    </location>
</feature>
<feature type="transmembrane region" description="Helical" evidence="8">
    <location>
        <begin position="80"/>
        <end position="102"/>
    </location>
</feature>
<feature type="transmembrane region" description="Helical" evidence="8">
    <location>
        <begin position="248"/>
        <end position="265"/>
    </location>
</feature>
<feature type="transmembrane region" description="Helical" evidence="8">
    <location>
        <begin position="37"/>
        <end position="59"/>
    </location>
</feature>
<feature type="transmembrane region" description="Helical" evidence="8">
    <location>
        <begin position="391"/>
        <end position="415"/>
    </location>
</feature>
<dbReference type="GO" id="GO:0042773">
    <property type="term" value="P:ATP synthesis coupled electron transport"/>
    <property type="evidence" value="ECO:0007669"/>
    <property type="project" value="InterPro"/>
</dbReference>
<protein>
    <submittedName>
        <fullName evidence="10">Formate hydrogenlyase subunit 3/multisubunit Na+/H+ antiporter MnhD subunit</fullName>
    </submittedName>
</protein>
<feature type="transmembrane region" description="Helical" evidence="8">
    <location>
        <begin position="122"/>
        <end position="149"/>
    </location>
</feature>
<gene>
    <name evidence="10" type="ORF">EDC35_11083</name>
</gene>
<accession>A0A4R3MU80</accession>
<feature type="domain" description="NADH:quinone oxidoreductase/Mrp antiporter transmembrane" evidence="9">
    <location>
        <begin position="136"/>
        <end position="422"/>
    </location>
</feature>
<keyword evidence="2" id="KW-1003">Cell membrane</keyword>
<dbReference type="InterPro" id="IPR001750">
    <property type="entry name" value="ND/Mrp_TM"/>
</dbReference>
<reference evidence="10 11" key="1">
    <citation type="submission" date="2019-03" db="EMBL/GenBank/DDBJ databases">
        <title>Genomic Encyclopedia of Type Strains, Phase IV (KMG-IV): sequencing the most valuable type-strain genomes for metagenomic binning, comparative biology and taxonomic classification.</title>
        <authorList>
            <person name="Goeker M."/>
        </authorList>
    </citation>
    <scope>NUCLEOTIDE SEQUENCE [LARGE SCALE GENOMIC DNA]</scope>
    <source>
        <strain evidence="10 11">DSM 13587</strain>
    </source>
</reference>
<feature type="transmembrane region" description="Helical" evidence="8">
    <location>
        <begin position="170"/>
        <end position="191"/>
    </location>
</feature>
<keyword evidence="5" id="KW-0560">Oxidoreductase</keyword>
<evidence type="ECO:0000256" key="8">
    <source>
        <dbReference type="SAM" id="Phobius"/>
    </source>
</evidence>
<keyword evidence="4 8" id="KW-1133">Transmembrane helix</keyword>
<keyword evidence="10" id="KW-0456">Lyase</keyword>
<dbReference type="Proteomes" id="UP000295717">
    <property type="component" value="Unassembled WGS sequence"/>
</dbReference>
<comment type="caution">
    <text evidence="10">The sequence shown here is derived from an EMBL/GenBank/DDBJ whole genome shotgun (WGS) entry which is preliminary data.</text>
</comment>
<evidence type="ECO:0000256" key="1">
    <source>
        <dbReference type="ARBA" id="ARBA00004651"/>
    </source>
</evidence>
<dbReference type="OrthoDB" id="9768329at2"/>
<feature type="transmembrane region" description="Helical" evidence="8">
    <location>
        <begin position="211"/>
        <end position="236"/>
    </location>
</feature>
<feature type="transmembrane region" description="Helical" evidence="8">
    <location>
        <begin position="435"/>
        <end position="461"/>
    </location>
</feature>
<dbReference type="InterPro" id="IPR003918">
    <property type="entry name" value="NADH_UbQ_OxRdtase"/>
</dbReference>
<dbReference type="GO" id="GO:0016829">
    <property type="term" value="F:lyase activity"/>
    <property type="evidence" value="ECO:0007669"/>
    <property type="project" value="UniProtKB-KW"/>
</dbReference>
<name>A0A4R3MU80_9GAMM</name>
<evidence type="ECO:0000256" key="2">
    <source>
        <dbReference type="ARBA" id="ARBA00022475"/>
    </source>
</evidence>
<evidence type="ECO:0000313" key="10">
    <source>
        <dbReference type="EMBL" id="TCT19036.1"/>
    </source>
</evidence>
<dbReference type="PRINTS" id="PR01437">
    <property type="entry name" value="NUOXDRDTASE4"/>
</dbReference>
<dbReference type="InterPro" id="IPR052175">
    <property type="entry name" value="ComplexI-like_HydComp"/>
</dbReference>
<evidence type="ECO:0000313" key="11">
    <source>
        <dbReference type="Proteomes" id="UP000295717"/>
    </source>
</evidence>
<comment type="subcellular location">
    <subcellularLocation>
        <location evidence="1">Cell membrane</location>
        <topology evidence="1">Multi-pass membrane protein</topology>
    </subcellularLocation>
    <subcellularLocation>
        <location evidence="7">Membrane</location>
        <topology evidence="7">Multi-pass membrane protein</topology>
    </subcellularLocation>
</comment>
<dbReference type="GO" id="GO:0005886">
    <property type="term" value="C:plasma membrane"/>
    <property type="evidence" value="ECO:0007669"/>
    <property type="project" value="UniProtKB-SubCell"/>
</dbReference>
<proteinExistence type="predicted"/>
<dbReference type="AlphaFoldDB" id="A0A4R3MU80"/>
<evidence type="ECO:0000259" key="9">
    <source>
        <dbReference type="Pfam" id="PF00361"/>
    </source>
</evidence>
<dbReference type="GO" id="GO:0008137">
    <property type="term" value="F:NADH dehydrogenase (ubiquinone) activity"/>
    <property type="evidence" value="ECO:0007669"/>
    <property type="project" value="InterPro"/>
</dbReference>
<feature type="transmembrane region" description="Helical" evidence="8">
    <location>
        <begin position="482"/>
        <end position="503"/>
    </location>
</feature>
<dbReference type="PANTHER" id="PTHR42682">
    <property type="entry name" value="HYDROGENASE-4 COMPONENT F"/>
    <property type="match status" value="1"/>
</dbReference>
<dbReference type="PANTHER" id="PTHR42682:SF3">
    <property type="entry name" value="FORMATE HYDROGENLYASE SUBUNIT 3-RELATED"/>
    <property type="match status" value="1"/>
</dbReference>